<gene>
    <name evidence="10" type="primary">GluProRS_0</name>
    <name evidence="10" type="ORF">Bhyg_10807</name>
</gene>
<evidence type="ECO:0000313" key="11">
    <source>
        <dbReference type="Proteomes" id="UP001151699"/>
    </source>
</evidence>
<accession>A0A9Q0MVG6</accession>
<evidence type="ECO:0000256" key="6">
    <source>
        <dbReference type="RuleBase" id="RU363037"/>
    </source>
</evidence>
<feature type="domain" description="Nuclear-export cofactor Arc1-like N-terminal" evidence="9">
    <location>
        <begin position="81"/>
        <end position="150"/>
    </location>
</feature>
<organism evidence="10 11">
    <name type="scientific">Pseudolycoriella hygida</name>
    <dbReference type="NCBI Taxonomy" id="35572"/>
    <lineage>
        <taxon>Eukaryota</taxon>
        <taxon>Metazoa</taxon>
        <taxon>Ecdysozoa</taxon>
        <taxon>Arthropoda</taxon>
        <taxon>Hexapoda</taxon>
        <taxon>Insecta</taxon>
        <taxon>Pterygota</taxon>
        <taxon>Neoptera</taxon>
        <taxon>Endopterygota</taxon>
        <taxon>Diptera</taxon>
        <taxon>Nematocera</taxon>
        <taxon>Sciaroidea</taxon>
        <taxon>Sciaridae</taxon>
        <taxon>Pseudolycoriella</taxon>
    </lineage>
</organism>
<dbReference type="PANTHER" id="PTHR43097:SF5">
    <property type="entry name" value="GLUTAMATE--TRNA LIGASE"/>
    <property type="match status" value="1"/>
</dbReference>
<keyword evidence="11" id="KW-1185">Reference proteome</keyword>
<dbReference type="PRINTS" id="PR00987">
    <property type="entry name" value="TRNASYNTHGLU"/>
</dbReference>
<evidence type="ECO:0000313" key="10">
    <source>
        <dbReference type="EMBL" id="KAJ6638074.1"/>
    </source>
</evidence>
<dbReference type="AlphaFoldDB" id="A0A9Q0MVG6"/>
<keyword evidence="1 6" id="KW-0436">Ligase</keyword>
<comment type="similarity">
    <text evidence="6">Belongs to the class-I aminoacyl-tRNA synthetase family.</text>
</comment>
<dbReference type="PROSITE" id="PS00178">
    <property type="entry name" value="AA_TRNA_LIGASE_I"/>
    <property type="match status" value="1"/>
</dbReference>
<sequence>MSIKLTSNLKRPPIGGLIVAELIKESVPTENTWGSETTIVFRNNTKLVCNTNNDILRALAREAPKFELYGKSPVERTQVDHWLTFSLTFQSNVQSKLDYLQKSLAPLTYLVSNKLTIADLSVFNEIFLLQQATTINLPDHVQRWYDLIRSQKFVEAVTSRLPSDARVDAKQPVKAEKPGERKQEGKFVDLPGAEMGKVIVRFPPEASGYLHIGHAKAALLNQYYQQAFNGKLIMRFDDTNPAKENVEFEKVILEDLEMLEIKPDLFTHTSQYFDLMLEYCEKLLKEGKAYVDDTEPEQMKKEREQRIESANRSNNVEKNFQMWNEMLKGTSSGQKCCVRAKIDMSSPNGCLRDPTIYRCKNEPHPRTGTQYK</sequence>
<dbReference type="InterPro" id="IPR020058">
    <property type="entry name" value="Glu/Gln-tRNA-synth_Ib_cat-dom"/>
</dbReference>
<protein>
    <submittedName>
        <fullName evidence="10">Bifunctional glutamate/proline--tRNA ligase</fullName>
    </submittedName>
</protein>
<dbReference type="GO" id="GO:0005829">
    <property type="term" value="C:cytosol"/>
    <property type="evidence" value="ECO:0007669"/>
    <property type="project" value="TreeGrafter"/>
</dbReference>
<feature type="domain" description="Glutamyl/glutaminyl-tRNA synthetase class Ib catalytic" evidence="8">
    <location>
        <begin position="197"/>
        <end position="371"/>
    </location>
</feature>
<dbReference type="InterPro" id="IPR050132">
    <property type="entry name" value="Gln/Glu-tRNA_Ligase"/>
</dbReference>
<dbReference type="Proteomes" id="UP001151699">
    <property type="component" value="Chromosome X"/>
</dbReference>
<proteinExistence type="inferred from homology"/>
<feature type="region of interest" description="Disordered" evidence="7">
    <location>
        <begin position="294"/>
        <end position="313"/>
    </location>
</feature>
<dbReference type="GO" id="GO:0006424">
    <property type="term" value="P:glutamyl-tRNA aminoacylation"/>
    <property type="evidence" value="ECO:0007669"/>
    <property type="project" value="TreeGrafter"/>
</dbReference>
<evidence type="ECO:0000256" key="1">
    <source>
        <dbReference type="ARBA" id="ARBA00022598"/>
    </source>
</evidence>
<dbReference type="Gene3D" id="3.90.800.10">
    <property type="entry name" value="Glutamyl-tRNA Synthetase, Domain 3"/>
    <property type="match status" value="1"/>
</dbReference>
<evidence type="ECO:0000256" key="7">
    <source>
        <dbReference type="SAM" id="MobiDB-lite"/>
    </source>
</evidence>
<feature type="compositionally biased region" description="Basic and acidic residues" evidence="7">
    <location>
        <begin position="294"/>
        <end position="309"/>
    </location>
</feature>
<dbReference type="GO" id="GO:0017102">
    <property type="term" value="C:methionyl glutamyl tRNA synthetase complex"/>
    <property type="evidence" value="ECO:0007669"/>
    <property type="project" value="TreeGrafter"/>
</dbReference>
<name>A0A9Q0MVG6_9DIPT</name>
<dbReference type="InterPro" id="IPR001412">
    <property type="entry name" value="aa-tRNA-synth_I_CS"/>
</dbReference>
<evidence type="ECO:0000256" key="3">
    <source>
        <dbReference type="ARBA" id="ARBA00022840"/>
    </source>
</evidence>
<evidence type="ECO:0000256" key="2">
    <source>
        <dbReference type="ARBA" id="ARBA00022741"/>
    </source>
</evidence>
<dbReference type="InterPro" id="IPR053836">
    <property type="entry name" value="Arc1-like_N"/>
</dbReference>
<dbReference type="PANTHER" id="PTHR43097">
    <property type="entry name" value="GLUTAMINE-TRNA LIGASE"/>
    <property type="match status" value="1"/>
</dbReference>
<evidence type="ECO:0000256" key="4">
    <source>
        <dbReference type="ARBA" id="ARBA00022917"/>
    </source>
</evidence>
<dbReference type="InterPro" id="IPR014729">
    <property type="entry name" value="Rossmann-like_a/b/a_fold"/>
</dbReference>
<keyword evidence="2 6" id="KW-0547">Nucleotide-binding</keyword>
<evidence type="ECO:0000259" key="9">
    <source>
        <dbReference type="Pfam" id="PF21972"/>
    </source>
</evidence>
<dbReference type="GO" id="GO:0005524">
    <property type="term" value="F:ATP binding"/>
    <property type="evidence" value="ECO:0007669"/>
    <property type="project" value="UniProtKB-KW"/>
</dbReference>
<dbReference type="FunFam" id="3.90.800.10:FF:000001">
    <property type="entry name" value="Glutamine--tRNA ligase"/>
    <property type="match status" value="1"/>
</dbReference>
<evidence type="ECO:0000259" key="8">
    <source>
        <dbReference type="Pfam" id="PF00749"/>
    </source>
</evidence>
<dbReference type="FunFam" id="1.20.1050.130:FF:000007">
    <property type="entry name" value="Bifunctional glutamate/proline--tRNA ligase"/>
    <property type="match status" value="1"/>
</dbReference>
<dbReference type="SUPFAM" id="SSF52374">
    <property type="entry name" value="Nucleotidylyl transferase"/>
    <property type="match status" value="1"/>
</dbReference>
<reference evidence="10" key="1">
    <citation type="submission" date="2022-07" db="EMBL/GenBank/DDBJ databases">
        <authorList>
            <person name="Trinca V."/>
            <person name="Uliana J.V.C."/>
            <person name="Torres T.T."/>
            <person name="Ward R.J."/>
            <person name="Monesi N."/>
        </authorList>
    </citation>
    <scope>NUCLEOTIDE SEQUENCE</scope>
    <source>
        <strain evidence="10">HSMRA1968</strain>
        <tissue evidence="10">Whole embryos</tissue>
    </source>
</reference>
<dbReference type="Gene3D" id="3.40.50.620">
    <property type="entry name" value="HUPs"/>
    <property type="match status" value="1"/>
</dbReference>
<dbReference type="Pfam" id="PF00749">
    <property type="entry name" value="tRNA-synt_1c"/>
    <property type="match status" value="1"/>
</dbReference>
<dbReference type="OrthoDB" id="1350766at2759"/>
<dbReference type="GO" id="GO:0004818">
    <property type="term" value="F:glutamate-tRNA ligase activity"/>
    <property type="evidence" value="ECO:0007669"/>
    <property type="project" value="TreeGrafter"/>
</dbReference>
<dbReference type="Gene3D" id="1.20.1050.130">
    <property type="match status" value="1"/>
</dbReference>
<dbReference type="Pfam" id="PF21972">
    <property type="entry name" value="Arc1p_N_like"/>
    <property type="match status" value="1"/>
</dbReference>
<dbReference type="InterPro" id="IPR000924">
    <property type="entry name" value="Glu/Gln-tRNA-synth"/>
</dbReference>
<keyword evidence="5 6" id="KW-0030">Aminoacyl-tRNA synthetase</keyword>
<evidence type="ECO:0000256" key="5">
    <source>
        <dbReference type="ARBA" id="ARBA00023146"/>
    </source>
</evidence>
<dbReference type="InterPro" id="IPR036282">
    <property type="entry name" value="Glutathione-S-Trfase_C_sf"/>
</dbReference>
<dbReference type="SUPFAM" id="SSF47616">
    <property type="entry name" value="GST C-terminal domain-like"/>
    <property type="match status" value="1"/>
</dbReference>
<dbReference type="EMBL" id="WJQU01000003">
    <property type="protein sequence ID" value="KAJ6638074.1"/>
    <property type="molecule type" value="Genomic_DNA"/>
</dbReference>
<keyword evidence="3 6" id="KW-0067">ATP-binding</keyword>
<keyword evidence="4 6" id="KW-0648">Protein biosynthesis</keyword>
<comment type="caution">
    <text evidence="10">The sequence shown here is derived from an EMBL/GenBank/DDBJ whole genome shotgun (WGS) entry which is preliminary data.</text>
</comment>